<feature type="non-terminal residue" evidence="2">
    <location>
        <position position="70"/>
    </location>
</feature>
<accession>A0A6J4R9N4</accession>
<gene>
    <name evidence="2" type="ORF">AVDCRST_MAG02-3375</name>
</gene>
<dbReference type="AlphaFoldDB" id="A0A6J4R9N4"/>
<feature type="compositionally biased region" description="Basic residues" evidence="1">
    <location>
        <begin position="25"/>
        <end position="48"/>
    </location>
</feature>
<reference evidence="2" key="1">
    <citation type="submission" date="2020-02" db="EMBL/GenBank/DDBJ databases">
        <authorList>
            <person name="Meier V. D."/>
        </authorList>
    </citation>
    <scope>NUCLEOTIDE SEQUENCE</scope>
    <source>
        <strain evidence="2">AVDCRST_MAG02</strain>
    </source>
</reference>
<protein>
    <submittedName>
        <fullName evidence="2">Uncharacterized protein</fullName>
    </submittedName>
</protein>
<dbReference type="EMBL" id="CADCVH010000100">
    <property type="protein sequence ID" value="CAA9468205.1"/>
    <property type="molecule type" value="Genomic_DNA"/>
</dbReference>
<feature type="non-terminal residue" evidence="2">
    <location>
        <position position="1"/>
    </location>
</feature>
<evidence type="ECO:0000313" key="2">
    <source>
        <dbReference type="EMBL" id="CAA9468205.1"/>
    </source>
</evidence>
<organism evidence="2">
    <name type="scientific">uncultured Rubrobacteraceae bacterium</name>
    <dbReference type="NCBI Taxonomy" id="349277"/>
    <lineage>
        <taxon>Bacteria</taxon>
        <taxon>Bacillati</taxon>
        <taxon>Actinomycetota</taxon>
        <taxon>Rubrobacteria</taxon>
        <taxon>Rubrobacterales</taxon>
        <taxon>Rubrobacteraceae</taxon>
        <taxon>environmental samples</taxon>
    </lineage>
</organism>
<evidence type="ECO:0000256" key="1">
    <source>
        <dbReference type="SAM" id="MobiDB-lite"/>
    </source>
</evidence>
<name>A0A6J4R9N4_9ACTN</name>
<proteinExistence type="predicted"/>
<feature type="region of interest" description="Disordered" evidence="1">
    <location>
        <begin position="24"/>
        <end position="59"/>
    </location>
</feature>
<sequence length="70" mass="8697">AVHHRLRRAPDPHKRGHALLCRLRPPARRQGPARRNRPHLRTRHTHSRRNQDARYRYRQPRRRRLPVVWL</sequence>